<keyword evidence="8" id="KW-0472">Membrane</keyword>
<evidence type="ECO:0000256" key="8">
    <source>
        <dbReference type="SAM" id="Phobius"/>
    </source>
</evidence>
<dbReference type="InterPro" id="IPR011990">
    <property type="entry name" value="TPR-like_helical_dom_sf"/>
</dbReference>
<keyword evidence="5 7" id="KW-0238">DNA-binding</keyword>
<accession>A0A167G7G0</accession>
<evidence type="ECO:0000256" key="3">
    <source>
        <dbReference type="ARBA" id="ARBA00022737"/>
    </source>
</evidence>
<dbReference type="OrthoDB" id="5696122at2"/>
<evidence type="ECO:0000256" key="7">
    <source>
        <dbReference type="PROSITE-ProRule" id="PRU01091"/>
    </source>
</evidence>
<dbReference type="Proteomes" id="UP000076503">
    <property type="component" value="Unassembled WGS sequence"/>
</dbReference>
<dbReference type="Pfam" id="PF00486">
    <property type="entry name" value="Trans_reg_C"/>
    <property type="match status" value="1"/>
</dbReference>
<proteinExistence type="inferred from homology"/>
<dbReference type="InterPro" id="IPR019734">
    <property type="entry name" value="TPR_rpt"/>
</dbReference>
<dbReference type="Pfam" id="PF13424">
    <property type="entry name" value="TPR_12"/>
    <property type="match status" value="1"/>
</dbReference>
<dbReference type="Gene3D" id="1.25.40.10">
    <property type="entry name" value="Tetratricopeptide repeat domain"/>
    <property type="match status" value="1"/>
</dbReference>
<evidence type="ECO:0000256" key="2">
    <source>
        <dbReference type="ARBA" id="ARBA00022490"/>
    </source>
</evidence>
<dbReference type="SMART" id="SM00862">
    <property type="entry name" value="Trans_reg_C"/>
    <property type="match status" value="1"/>
</dbReference>
<keyword evidence="8" id="KW-1133">Transmembrane helix</keyword>
<keyword evidence="2" id="KW-0963">Cytoplasm</keyword>
<dbReference type="CDD" id="cd00383">
    <property type="entry name" value="trans_reg_C"/>
    <property type="match status" value="1"/>
</dbReference>
<dbReference type="InterPro" id="IPR051476">
    <property type="entry name" value="Bac_ResReg_Asp_Phosphatase"/>
</dbReference>
<evidence type="ECO:0000256" key="4">
    <source>
        <dbReference type="ARBA" id="ARBA00022803"/>
    </source>
</evidence>
<evidence type="ECO:0000259" key="9">
    <source>
        <dbReference type="PROSITE" id="PS51755"/>
    </source>
</evidence>
<organism evidence="10 11">
    <name type="scientific">Pseudoalteromonas luteoviolacea H33</name>
    <dbReference type="NCBI Taxonomy" id="1365251"/>
    <lineage>
        <taxon>Bacteria</taxon>
        <taxon>Pseudomonadati</taxon>
        <taxon>Pseudomonadota</taxon>
        <taxon>Gammaproteobacteria</taxon>
        <taxon>Alteromonadales</taxon>
        <taxon>Pseudoalteromonadaceae</taxon>
        <taxon>Pseudoalteromonas</taxon>
    </lineage>
</organism>
<sequence length="544" mass="61535">MRFKIDNKEVDLVRGVVYTLDAQQRKRHEIRAKTLQVLTVLVENADRVVTKQELLEMIWRDLVVQDQVLVQSIKEIRDMLGANTIKTFPKKGYRWVAEIERIQKPVQLKALIPTRILAMAFLALILIIGLAHYILDKSSSQQLPRVAFLPVENNMPDKLHDWVPVKGMDHLTYGLAQQTELPVSDTDDVLLAIEHLQQRDLQNTMSIAQLVFKLQQKLGAQLIVQTRLTGYPEDLQLHYTLHSQHGPQQGVILSHSVDDALNQLVSALAEKFGQREITDGSHYQGAFSNQAFAKGVNAFLKRDYEAAIVLFQSALVEQPNMLAARRYLAGSLANTYKLPEAINLLQGSLLLEDNSVSQKEHLRANLLIGYLLIHWPQGDNRQQELDLAEQYIAKAKGLAQSSQDKLFIAYSYEELGKIKRLQGQYSEATRWLLAALEYHQSFHGRYGQTAALIELAKIAIAQEEISEAKLYFTKAMQVANESNASPNQIWVLLAQADMYRDLGQKARAHTMAQQALDIAHLADSPQLIARVQAWFAHVPIHTVN</sequence>
<dbReference type="SMART" id="SM00028">
    <property type="entry name" value="TPR"/>
    <property type="match status" value="4"/>
</dbReference>
<keyword evidence="3" id="KW-0677">Repeat</keyword>
<feature type="DNA-binding region" description="OmpR/PhoB-type" evidence="7">
    <location>
        <begin position="1"/>
        <end position="97"/>
    </location>
</feature>
<keyword evidence="4" id="KW-0802">TPR repeat</keyword>
<dbReference type="PANTHER" id="PTHR46630">
    <property type="entry name" value="TETRATRICOPEPTIDE REPEAT PROTEIN 29"/>
    <property type="match status" value="1"/>
</dbReference>
<dbReference type="AlphaFoldDB" id="A0A167G7G0"/>
<reference evidence="10 11" key="1">
    <citation type="submission" date="2013-07" db="EMBL/GenBank/DDBJ databases">
        <title>Comparative Genomic and Metabolomic Analysis of Twelve Strains of Pseudoalteromonas luteoviolacea.</title>
        <authorList>
            <person name="Vynne N.G."/>
            <person name="Mansson M."/>
            <person name="Gram L."/>
        </authorList>
    </citation>
    <scope>NUCLEOTIDE SEQUENCE [LARGE SCALE GENOMIC DNA]</scope>
    <source>
        <strain evidence="10 11">H33</strain>
    </source>
</reference>
<dbReference type="GO" id="GO:0005737">
    <property type="term" value="C:cytoplasm"/>
    <property type="evidence" value="ECO:0007669"/>
    <property type="project" value="UniProtKB-SubCell"/>
</dbReference>
<name>A0A167G7G0_9GAMM</name>
<dbReference type="InterPro" id="IPR001867">
    <property type="entry name" value="OmpR/PhoB-type_DNA-bd"/>
</dbReference>
<dbReference type="GO" id="GO:0000160">
    <property type="term" value="P:phosphorelay signal transduction system"/>
    <property type="evidence" value="ECO:0007669"/>
    <property type="project" value="InterPro"/>
</dbReference>
<dbReference type="RefSeq" id="WP_063360285.1">
    <property type="nucleotide sequence ID" value="NZ_AUXZ01000035.1"/>
</dbReference>
<dbReference type="PATRIC" id="fig|1365251.3.peg.576"/>
<dbReference type="InterPro" id="IPR016032">
    <property type="entry name" value="Sig_transdc_resp-reg_C-effctor"/>
</dbReference>
<dbReference type="GO" id="GO:0003677">
    <property type="term" value="F:DNA binding"/>
    <property type="evidence" value="ECO:0007669"/>
    <property type="project" value="UniProtKB-UniRule"/>
</dbReference>
<dbReference type="EMBL" id="AUXZ01000035">
    <property type="protein sequence ID" value="KZN54197.1"/>
    <property type="molecule type" value="Genomic_DNA"/>
</dbReference>
<evidence type="ECO:0000313" key="10">
    <source>
        <dbReference type="EMBL" id="KZN54197.1"/>
    </source>
</evidence>
<gene>
    <name evidence="10" type="ORF">N476_08355</name>
</gene>
<dbReference type="PANTHER" id="PTHR46630:SF1">
    <property type="entry name" value="TETRATRICOPEPTIDE REPEAT PROTEIN 29"/>
    <property type="match status" value="1"/>
</dbReference>
<feature type="transmembrane region" description="Helical" evidence="8">
    <location>
        <begin position="116"/>
        <end position="135"/>
    </location>
</feature>
<evidence type="ECO:0000256" key="5">
    <source>
        <dbReference type="ARBA" id="ARBA00023125"/>
    </source>
</evidence>
<comment type="caution">
    <text evidence="10">The sequence shown here is derived from an EMBL/GenBank/DDBJ whole genome shotgun (WGS) entry which is preliminary data.</text>
</comment>
<dbReference type="Gene3D" id="1.10.10.10">
    <property type="entry name" value="Winged helix-like DNA-binding domain superfamily/Winged helix DNA-binding domain"/>
    <property type="match status" value="1"/>
</dbReference>
<keyword evidence="8" id="KW-0812">Transmembrane</keyword>
<comment type="similarity">
    <text evidence="6">Belongs to the Rap family.</text>
</comment>
<evidence type="ECO:0000313" key="11">
    <source>
        <dbReference type="Proteomes" id="UP000076503"/>
    </source>
</evidence>
<protein>
    <recommendedName>
        <fullName evidence="9">OmpR/PhoB-type domain-containing protein</fullName>
    </recommendedName>
</protein>
<dbReference type="SUPFAM" id="SSF48452">
    <property type="entry name" value="TPR-like"/>
    <property type="match status" value="2"/>
</dbReference>
<dbReference type="InterPro" id="IPR036388">
    <property type="entry name" value="WH-like_DNA-bd_sf"/>
</dbReference>
<evidence type="ECO:0000256" key="6">
    <source>
        <dbReference type="ARBA" id="ARBA00038253"/>
    </source>
</evidence>
<dbReference type="GO" id="GO:0006355">
    <property type="term" value="P:regulation of DNA-templated transcription"/>
    <property type="evidence" value="ECO:0007669"/>
    <property type="project" value="InterPro"/>
</dbReference>
<feature type="domain" description="OmpR/PhoB-type" evidence="9">
    <location>
        <begin position="1"/>
        <end position="97"/>
    </location>
</feature>
<dbReference type="SUPFAM" id="SSF46894">
    <property type="entry name" value="C-terminal effector domain of the bipartite response regulators"/>
    <property type="match status" value="1"/>
</dbReference>
<dbReference type="PROSITE" id="PS51755">
    <property type="entry name" value="OMPR_PHOB"/>
    <property type="match status" value="1"/>
</dbReference>
<evidence type="ECO:0000256" key="1">
    <source>
        <dbReference type="ARBA" id="ARBA00004496"/>
    </source>
</evidence>
<comment type="subcellular location">
    <subcellularLocation>
        <location evidence="1">Cytoplasm</location>
    </subcellularLocation>
</comment>